<keyword evidence="1" id="KW-1133">Transmembrane helix</keyword>
<evidence type="ECO:0000256" key="1">
    <source>
        <dbReference type="SAM" id="Phobius"/>
    </source>
</evidence>
<feature type="transmembrane region" description="Helical" evidence="1">
    <location>
        <begin position="113"/>
        <end position="133"/>
    </location>
</feature>
<dbReference type="AlphaFoldDB" id="A0A0K1YBM5"/>
<accession>A0A0K1YBM5</accession>
<keyword evidence="1" id="KW-0472">Membrane</keyword>
<protein>
    <recommendedName>
        <fullName evidence="3">Yip1 domain-containing protein</fullName>
    </recommendedName>
</protein>
<dbReference type="EMBL" id="KT322178">
    <property type="protein sequence ID" value="AKY04328.1"/>
    <property type="molecule type" value="Genomic_DNA"/>
</dbReference>
<evidence type="ECO:0000313" key="2">
    <source>
        <dbReference type="EMBL" id="AKY04328.1"/>
    </source>
</evidence>
<evidence type="ECO:0008006" key="3">
    <source>
        <dbReference type="Google" id="ProtNLM"/>
    </source>
</evidence>
<feature type="transmembrane region" description="Helical" evidence="1">
    <location>
        <begin position="81"/>
        <end position="101"/>
    </location>
</feature>
<name>A0A0K1YBM5_9EURY</name>
<feature type="transmembrane region" description="Helical" evidence="1">
    <location>
        <begin position="216"/>
        <end position="240"/>
    </location>
</feature>
<keyword evidence="1" id="KW-0812">Transmembrane</keyword>
<sequence>MVRTRIGNFRVLFDVIFNPRNLIDSSSRYTNQSVAERLKTFISVTIFFFLNVIIYALPLSLQGTGFVGDSFSVRLLINNSSSLVSFGFLTYFLYHFGIWVTRRSSGLIPSYRVVMINTSIYLAIIFNLLWIGVFRTETLGRLFNWAFQMLFRTIGYYVGVPPDFDSGLETLPPGSILLSASERAIIVGLIIAFCYYLYVLYIGAKMVHNLTRYESAVAIGFVLTSPVIFAAASLILQQYLSIPSVFTVGY</sequence>
<organism evidence="2">
    <name type="scientific">uncultured haloarchaeon</name>
    <dbReference type="NCBI Taxonomy" id="160804"/>
    <lineage>
        <taxon>Archaea</taxon>
        <taxon>Methanobacteriati</taxon>
        <taxon>Methanobacteriota</taxon>
        <taxon>Stenosarchaea group</taxon>
        <taxon>Halobacteria</taxon>
        <taxon>Halobacteriales</taxon>
        <taxon>Halobacteriaceae</taxon>
        <taxon>environmental samples</taxon>
    </lineage>
</organism>
<feature type="transmembrane region" description="Helical" evidence="1">
    <location>
        <begin position="41"/>
        <end position="61"/>
    </location>
</feature>
<reference evidence="2" key="1">
    <citation type="journal article" date="2015" name="BMC Genomics">
        <title>Diversity of the cell-wall associated genomic island of the archaeon Haloquadratum walsbyi.</title>
        <authorList>
            <person name="Martin-Cuadrado A.B."/>
            <person name="Pasic L."/>
            <person name="Rodriguez-Valera F."/>
        </authorList>
    </citation>
    <scope>NUCLEOTIDE SEQUENCE</scope>
</reference>
<feature type="transmembrane region" description="Helical" evidence="1">
    <location>
        <begin position="184"/>
        <end position="204"/>
    </location>
</feature>
<proteinExistence type="predicted"/>